<sequence length="1008" mass="113733">MSSEEMQSMMKTLWELNGVMGSFKTHQGIHDDDDDRMTSLEYLNPIVSRLYEAIRIIKNYVNSGRKERFLNGVKFDKSLRLTLKSIDDATKLFSIALISNQQTIIREVNKYVHTIVDDVKEVQAAQVNAKQGGICFYYFHRFDDQDESRRKAKGTAAATRPEEHIGVTATAALVDQVFRHFYRKDQRIATYVSDYIKTEPKNRASLEETARLIIKHAHEWDEDEGAITATEQLTIHYFLDGVDEEKGGDVATTIIDILHGLEKHLPVNQKIWISSRRTSTLEPWLAEYAVINMDEYGTADVEGFLIRGILKVNENWQRNKAAEGKLISDWALQKIQATAKGNFLFARMTIDWLIDGVYTIHDVTAFIESRVPDQFAEMYKRIFRQYQEEQHQYVRGEVDRCLTSLLGPKHFMTGMKERYQSFMLTCESFECDISKQFFIADTVSASGSQLLVMSSPSKTSADVSLETWDLESPNAPQCTCRITSANVDVKSDAARPIGFSHPIAKFLFENRDYDARHILDQQKALKKYEPISIDVETRNSRKTTNLEKGSDRGEDGNEHSDHSDDDFSNSASEACSEGSTDFESDASESEMHNSDTEWVESSKEEKDEQGFDPDPVDDEGRLGAPGTQGRKPVSRPQQLTGIEPEHWEDPLRKKRDSRSTYPGIPCLVRDPNDRLISSIAVYDGSVEEDVRIFHYEHKSPVTSGGEVLFADYAEKTYFIRATMPTTSNTRHICMKLRFSECGSYLHIASVEGRLLNSKIASASPSNEDDAKKPEVMLSVFLTTHRLSSRKTTRSSPRLVHRAKLTIGQFTGLSLAKLPFTFAWTPEHLHFTLSGVQLNVFRIDLFRQPGSISTASVATPRLSVVLPLSATGRQVYYLPPSRKGKSDGGRARGIVLMSSYCAGNQPVELGHRSGGAANRGVGNSTHYMLYDYMCPPVGFFVDEESDLGGWDLVQNDGKVDDSLGMTATSGEEERFRNGKLAKKNQAFTWRDDIDLEGICDYCNRPPSFQ</sequence>
<keyword evidence="3" id="KW-1185">Reference proteome</keyword>
<feature type="compositionally biased region" description="Basic and acidic residues" evidence="1">
    <location>
        <begin position="589"/>
        <end position="609"/>
    </location>
</feature>
<accession>A0AAE0D6V7</accession>
<evidence type="ECO:0000313" key="3">
    <source>
        <dbReference type="Proteomes" id="UP001281614"/>
    </source>
</evidence>
<name>A0AAE0D6V7_COLKA</name>
<comment type="caution">
    <text evidence="2">The sequence shown here is derived from an EMBL/GenBank/DDBJ whole genome shotgun (WGS) entry which is preliminary data.</text>
</comment>
<feature type="compositionally biased region" description="Basic and acidic residues" evidence="1">
    <location>
        <begin position="539"/>
        <end position="562"/>
    </location>
</feature>
<gene>
    <name evidence="2" type="ORF">CKAH01_15435</name>
</gene>
<evidence type="ECO:0000313" key="2">
    <source>
        <dbReference type="EMBL" id="KAK2766557.1"/>
    </source>
</evidence>
<proteinExistence type="predicted"/>
<protein>
    <submittedName>
        <fullName evidence="2">Zinc finger protein</fullName>
    </submittedName>
</protein>
<dbReference type="Proteomes" id="UP001281614">
    <property type="component" value="Unassembled WGS sequence"/>
</dbReference>
<dbReference type="AlphaFoldDB" id="A0AAE0D6V7"/>
<dbReference type="EMBL" id="VYYT01000122">
    <property type="protein sequence ID" value="KAK2766557.1"/>
    <property type="molecule type" value="Genomic_DNA"/>
</dbReference>
<evidence type="ECO:0000256" key="1">
    <source>
        <dbReference type="SAM" id="MobiDB-lite"/>
    </source>
</evidence>
<reference evidence="2" key="1">
    <citation type="submission" date="2023-02" db="EMBL/GenBank/DDBJ databases">
        <title>Colletotrichum kahawae CIFC_Que2 genome sequencing and assembly.</title>
        <authorList>
            <person name="Baroncelli R."/>
        </authorList>
    </citation>
    <scope>NUCLEOTIDE SEQUENCE</scope>
    <source>
        <strain evidence="2">CIFC_Que2</strain>
    </source>
</reference>
<organism evidence="2 3">
    <name type="scientific">Colletotrichum kahawae</name>
    <name type="common">Coffee berry disease fungus</name>
    <dbReference type="NCBI Taxonomy" id="34407"/>
    <lineage>
        <taxon>Eukaryota</taxon>
        <taxon>Fungi</taxon>
        <taxon>Dikarya</taxon>
        <taxon>Ascomycota</taxon>
        <taxon>Pezizomycotina</taxon>
        <taxon>Sordariomycetes</taxon>
        <taxon>Hypocreomycetidae</taxon>
        <taxon>Glomerellales</taxon>
        <taxon>Glomerellaceae</taxon>
        <taxon>Colletotrichum</taxon>
        <taxon>Colletotrichum gloeosporioides species complex</taxon>
    </lineage>
</organism>
<feature type="region of interest" description="Disordered" evidence="1">
    <location>
        <begin position="539"/>
        <end position="663"/>
    </location>
</feature>